<feature type="domain" description="Zn(2)-C6 fungal-type" evidence="6">
    <location>
        <begin position="39"/>
        <end position="68"/>
    </location>
</feature>
<dbReference type="GO" id="GO:0005634">
    <property type="term" value="C:nucleus"/>
    <property type="evidence" value="ECO:0007669"/>
    <property type="project" value="TreeGrafter"/>
</dbReference>
<evidence type="ECO:0000313" key="7">
    <source>
        <dbReference type="EMBL" id="KAG4415825.1"/>
    </source>
</evidence>
<proteinExistence type="predicted"/>
<name>A0A8H7W3H8_9HELO</name>
<dbReference type="InterPro" id="IPR007219">
    <property type="entry name" value="XnlR_reg_dom"/>
</dbReference>
<evidence type="ECO:0000256" key="3">
    <source>
        <dbReference type="ARBA" id="ARBA00023163"/>
    </source>
</evidence>
<keyword evidence="8" id="KW-1185">Reference proteome</keyword>
<sequence length="762" mass="84811">MQPANSNHSQEVGQKKRRNDDPASDNPRRQRREKYTPAACEECKKKKIKCSGDLPCRRCESHDKACKYIRGAAADGEFVESSSNRCTALEVQVRGLQEHVQQLQSAIENIRAQISKGTADVWSQDRPRSTTDNGTTTPGRPQARRASTSQAKANSAPTRPQFIGPTSSDFSFNVANSALTRLGIEPTAADTRLESAVTSRRTSPEPISRDPVTDPNLDPLLTLGFARIERMLDVYEDELHPIYPFIDVDDVRAQAPELYRELEAGCHGEEGSEESRTCSVDAMVFKLMVATALVVEGSGKSKKGEQLLASIDATLDRGIRDISIHLKQLQLFTLTSIYHFHCDEEILAWRTIGIAARIALEMGLHRRESLEENVPDPERRHWAKRLFYCIYVLDRRWSFGTGLPFALHDSDIDPELPHLDGRVPYLENMVSYGKISSQVWQLVAGFGNKSLNKDQEKVNYLDFQVQRWRESLPPSLQLSTINSTTSPTSHRASISTPSRGVQRLQVLLYLRANHLRILIHRLNILSSAAIASNREGAHLVTSIAKDTIRLLVRMRETSTIYETQQTAYNYFLISALAAIFLAVCHDPVEFSVGCRDEFFSALELLKDLSSHGASAKRLWKSLKGLKSIAPRLGLTPREQRDGEDNTAALAGGSVSGRDAEGTFSHRPLVQTASGLAGPTPAVERVWNINNIVNSGMSRTADGHMTMDATDFDMPDMFYMSSELTNMFEAFGDMQGQVGMDFDIQDRALPDGRDVSALFGDLL</sequence>
<keyword evidence="2" id="KW-0805">Transcription regulation</keyword>
<accession>A0A8H7W3H8</accession>
<dbReference type="SUPFAM" id="SSF57701">
    <property type="entry name" value="Zn2/Cys6 DNA-binding domain"/>
    <property type="match status" value="1"/>
</dbReference>
<evidence type="ECO:0000256" key="5">
    <source>
        <dbReference type="SAM" id="MobiDB-lite"/>
    </source>
</evidence>
<dbReference type="GO" id="GO:0000435">
    <property type="term" value="P:positive regulation of transcription from RNA polymerase II promoter by galactose"/>
    <property type="evidence" value="ECO:0007669"/>
    <property type="project" value="TreeGrafter"/>
</dbReference>
<dbReference type="GO" id="GO:0000981">
    <property type="term" value="F:DNA-binding transcription factor activity, RNA polymerase II-specific"/>
    <property type="evidence" value="ECO:0007669"/>
    <property type="project" value="InterPro"/>
</dbReference>
<protein>
    <recommendedName>
        <fullName evidence="6">Zn(2)-C6 fungal-type domain-containing protein</fullName>
    </recommendedName>
</protein>
<evidence type="ECO:0000256" key="2">
    <source>
        <dbReference type="ARBA" id="ARBA00023015"/>
    </source>
</evidence>
<feature type="compositionally biased region" description="Polar residues" evidence="5">
    <location>
        <begin position="1"/>
        <end position="12"/>
    </location>
</feature>
<evidence type="ECO:0000259" key="6">
    <source>
        <dbReference type="PROSITE" id="PS50048"/>
    </source>
</evidence>
<keyword evidence="3" id="KW-0804">Transcription</keyword>
<reference evidence="7" key="1">
    <citation type="submission" date="2021-02" db="EMBL/GenBank/DDBJ databases">
        <title>Genome sequence Cadophora malorum strain M34.</title>
        <authorList>
            <person name="Stefanovic E."/>
            <person name="Vu D."/>
            <person name="Scully C."/>
            <person name="Dijksterhuis J."/>
            <person name="Roader J."/>
            <person name="Houbraken J."/>
        </authorList>
    </citation>
    <scope>NUCLEOTIDE SEQUENCE</scope>
    <source>
        <strain evidence="7">M34</strain>
    </source>
</reference>
<dbReference type="Pfam" id="PF00172">
    <property type="entry name" value="Zn_clus"/>
    <property type="match status" value="1"/>
</dbReference>
<gene>
    <name evidence="7" type="ORF">IFR04_011059</name>
</gene>
<dbReference type="PROSITE" id="PS00463">
    <property type="entry name" value="ZN2_CY6_FUNGAL_1"/>
    <property type="match status" value="1"/>
</dbReference>
<dbReference type="Pfam" id="PF04082">
    <property type="entry name" value="Fungal_trans"/>
    <property type="match status" value="1"/>
</dbReference>
<evidence type="ECO:0000256" key="4">
    <source>
        <dbReference type="ARBA" id="ARBA00023242"/>
    </source>
</evidence>
<dbReference type="CDD" id="cd12148">
    <property type="entry name" value="fungal_TF_MHR"/>
    <property type="match status" value="1"/>
</dbReference>
<dbReference type="EMBL" id="JAFJYH010000207">
    <property type="protein sequence ID" value="KAG4415825.1"/>
    <property type="molecule type" value="Genomic_DNA"/>
</dbReference>
<dbReference type="OrthoDB" id="39175at2759"/>
<comment type="caution">
    <text evidence="7">The sequence shown here is derived from an EMBL/GenBank/DDBJ whole genome shotgun (WGS) entry which is preliminary data.</text>
</comment>
<organism evidence="7 8">
    <name type="scientific">Cadophora malorum</name>
    <dbReference type="NCBI Taxonomy" id="108018"/>
    <lineage>
        <taxon>Eukaryota</taxon>
        <taxon>Fungi</taxon>
        <taxon>Dikarya</taxon>
        <taxon>Ascomycota</taxon>
        <taxon>Pezizomycotina</taxon>
        <taxon>Leotiomycetes</taxon>
        <taxon>Helotiales</taxon>
        <taxon>Ploettnerulaceae</taxon>
        <taxon>Cadophora</taxon>
    </lineage>
</organism>
<evidence type="ECO:0000313" key="8">
    <source>
        <dbReference type="Proteomes" id="UP000664132"/>
    </source>
</evidence>
<keyword evidence="4" id="KW-0539">Nucleus</keyword>
<dbReference type="Gene3D" id="4.10.240.10">
    <property type="entry name" value="Zn(2)-C6 fungal-type DNA-binding domain"/>
    <property type="match status" value="1"/>
</dbReference>
<evidence type="ECO:0000256" key="1">
    <source>
        <dbReference type="ARBA" id="ARBA00022723"/>
    </source>
</evidence>
<dbReference type="PROSITE" id="PS50048">
    <property type="entry name" value="ZN2_CY6_FUNGAL_2"/>
    <property type="match status" value="1"/>
</dbReference>
<dbReference type="SMART" id="SM00066">
    <property type="entry name" value="GAL4"/>
    <property type="match status" value="1"/>
</dbReference>
<feature type="region of interest" description="Disordered" evidence="5">
    <location>
        <begin position="116"/>
        <end position="167"/>
    </location>
</feature>
<feature type="region of interest" description="Disordered" evidence="5">
    <location>
        <begin position="190"/>
        <end position="214"/>
    </location>
</feature>
<feature type="region of interest" description="Disordered" evidence="5">
    <location>
        <begin position="1"/>
        <end position="37"/>
    </location>
</feature>
<dbReference type="PANTHER" id="PTHR47424">
    <property type="entry name" value="REGULATORY PROTEIN GAL4"/>
    <property type="match status" value="1"/>
</dbReference>
<dbReference type="InterPro" id="IPR001138">
    <property type="entry name" value="Zn2Cys6_DnaBD"/>
</dbReference>
<feature type="compositionally biased region" description="Polar residues" evidence="5">
    <location>
        <begin position="130"/>
        <end position="167"/>
    </location>
</feature>
<dbReference type="GO" id="GO:0008270">
    <property type="term" value="F:zinc ion binding"/>
    <property type="evidence" value="ECO:0007669"/>
    <property type="project" value="InterPro"/>
</dbReference>
<dbReference type="SMART" id="SM00906">
    <property type="entry name" value="Fungal_trans"/>
    <property type="match status" value="1"/>
</dbReference>
<dbReference type="GO" id="GO:0000978">
    <property type="term" value="F:RNA polymerase II cis-regulatory region sequence-specific DNA binding"/>
    <property type="evidence" value="ECO:0007669"/>
    <property type="project" value="TreeGrafter"/>
</dbReference>
<dbReference type="GO" id="GO:0006351">
    <property type="term" value="P:DNA-templated transcription"/>
    <property type="evidence" value="ECO:0007669"/>
    <property type="project" value="InterPro"/>
</dbReference>
<feature type="region of interest" description="Disordered" evidence="5">
    <location>
        <begin position="633"/>
        <end position="661"/>
    </location>
</feature>
<dbReference type="InterPro" id="IPR051127">
    <property type="entry name" value="Fungal_SecMet_Regulators"/>
</dbReference>
<dbReference type="PANTHER" id="PTHR47424:SF5">
    <property type="entry name" value="ZN(II)2CYS6 TRANSCRIPTION FACTOR (EUROFUNG)"/>
    <property type="match status" value="1"/>
</dbReference>
<keyword evidence="1" id="KW-0479">Metal-binding</keyword>
<dbReference type="Proteomes" id="UP000664132">
    <property type="component" value="Unassembled WGS sequence"/>
</dbReference>
<dbReference type="AlphaFoldDB" id="A0A8H7W3H8"/>
<dbReference type="InterPro" id="IPR036864">
    <property type="entry name" value="Zn2-C6_fun-type_DNA-bd_sf"/>
</dbReference>